<evidence type="ECO:0000256" key="1">
    <source>
        <dbReference type="ARBA" id="ARBA00005234"/>
    </source>
</evidence>
<comment type="similarity">
    <text evidence="1">Belongs to the peptidase C48 family.</text>
</comment>
<keyword evidence="3" id="KW-0378">Hydrolase</keyword>
<dbReference type="AlphaFoldDB" id="A0A9P6FML1"/>
<evidence type="ECO:0000313" key="6">
    <source>
        <dbReference type="Proteomes" id="UP000780801"/>
    </source>
</evidence>
<dbReference type="GO" id="GO:0019783">
    <property type="term" value="F:ubiquitin-like protein peptidase activity"/>
    <property type="evidence" value="ECO:0007669"/>
    <property type="project" value="UniProtKB-ARBA"/>
</dbReference>
<organism evidence="5 6">
    <name type="scientific">Lunasporangiospora selenospora</name>
    <dbReference type="NCBI Taxonomy" id="979761"/>
    <lineage>
        <taxon>Eukaryota</taxon>
        <taxon>Fungi</taxon>
        <taxon>Fungi incertae sedis</taxon>
        <taxon>Mucoromycota</taxon>
        <taxon>Mortierellomycotina</taxon>
        <taxon>Mortierellomycetes</taxon>
        <taxon>Mortierellales</taxon>
        <taxon>Mortierellaceae</taxon>
        <taxon>Lunasporangiospora</taxon>
    </lineage>
</organism>
<dbReference type="GO" id="GO:0008234">
    <property type="term" value="F:cysteine-type peptidase activity"/>
    <property type="evidence" value="ECO:0007669"/>
    <property type="project" value="InterPro"/>
</dbReference>
<dbReference type="OrthoDB" id="2447396at2759"/>
<proteinExistence type="inferred from homology"/>
<reference evidence="5" key="1">
    <citation type="journal article" date="2020" name="Fungal Divers.">
        <title>Resolving the Mortierellaceae phylogeny through synthesis of multi-gene phylogenetics and phylogenomics.</title>
        <authorList>
            <person name="Vandepol N."/>
            <person name="Liber J."/>
            <person name="Desiro A."/>
            <person name="Na H."/>
            <person name="Kennedy M."/>
            <person name="Barry K."/>
            <person name="Grigoriev I.V."/>
            <person name="Miller A.N."/>
            <person name="O'Donnell K."/>
            <person name="Stajich J.E."/>
            <person name="Bonito G."/>
        </authorList>
    </citation>
    <scope>NUCLEOTIDE SEQUENCE</scope>
    <source>
        <strain evidence="5">KOD1015</strain>
    </source>
</reference>
<feature type="domain" description="Ubiquitin-like protease family profile" evidence="4">
    <location>
        <begin position="3"/>
        <end position="84"/>
    </location>
</feature>
<accession>A0A9P6FML1</accession>
<dbReference type="GO" id="GO:0006508">
    <property type="term" value="P:proteolysis"/>
    <property type="evidence" value="ECO:0007669"/>
    <property type="project" value="UniProtKB-KW"/>
</dbReference>
<dbReference type="InterPro" id="IPR038765">
    <property type="entry name" value="Papain-like_cys_pep_sf"/>
</dbReference>
<name>A0A9P6FML1_9FUNG</name>
<sequence length="191" mass="21577">MRNHWGALSIDFKCCEIAFGDSLGREMPQETIELVRQWLERCFKGTGTRWNKPVIDFTVQSQIDGGSCGVYATNAIERDIHSTPLGGNGSHYPLSWSMDSPDSVLSHRTRYLIILIGYEELDKQHSEECIKLVGDANDEEHPLKDPKSWEPKLDEVFDGREEAGMSIDAWAVKKGFKIRIGRSKPNNPNPS</sequence>
<dbReference type="Pfam" id="PF02902">
    <property type="entry name" value="Peptidase_C48"/>
    <property type="match status" value="1"/>
</dbReference>
<dbReference type="InterPro" id="IPR003653">
    <property type="entry name" value="Peptidase_C48_C"/>
</dbReference>
<dbReference type="Gene3D" id="3.40.395.10">
    <property type="entry name" value="Adenoviral Proteinase, Chain A"/>
    <property type="match status" value="1"/>
</dbReference>
<keyword evidence="6" id="KW-1185">Reference proteome</keyword>
<gene>
    <name evidence="5" type="ORF">BGW38_006129</name>
</gene>
<evidence type="ECO:0000256" key="2">
    <source>
        <dbReference type="ARBA" id="ARBA00022670"/>
    </source>
</evidence>
<feature type="non-terminal residue" evidence="5">
    <location>
        <position position="1"/>
    </location>
</feature>
<dbReference type="Proteomes" id="UP000780801">
    <property type="component" value="Unassembled WGS sequence"/>
</dbReference>
<evidence type="ECO:0000313" key="5">
    <source>
        <dbReference type="EMBL" id="KAF9578203.1"/>
    </source>
</evidence>
<comment type="caution">
    <text evidence="5">The sequence shown here is derived from an EMBL/GenBank/DDBJ whole genome shotgun (WGS) entry which is preliminary data.</text>
</comment>
<dbReference type="SUPFAM" id="SSF54001">
    <property type="entry name" value="Cysteine proteinases"/>
    <property type="match status" value="1"/>
</dbReference>
<evidence type="ECO:0000256" key="3">
    <source>
        <dbReference type="ARBA" id="ARBA00022801"/>
    </source>
</evidence>
<dbReference type="EMBL" id="JAABOA010003906">
    <property type="protein sequence ID" value="KAF9578203.1"/>
    <property type="molecule type" value="Genomic_DNA"/>
</dbReference>
<protein>
    <recommendedName>
        <fullName evidence="4">Ubiquitin-like protease family profile domain-containing protein</fullName>
    </recommendedName>
</protein>
<evidence type="ECO:0000259" key="4">
    <source>
        <dbReference type="Pfam" id="PF02902"/>
    </source>
</evidence>
<keyword evidence="2" id="KW-0645">Protease</keyword>